<dbReference type="RefSeq" id="WP_142535990.1">
    <property type="nucleotide sequence ID" value="NZ_SGJB01000009.1"/>
</dbReference>
<keyword evidence="3" id="KW-0663">Pyridoxal phosphate</keyword>
<evidence type="ECO:0000256" key="2">
    <source>
        <dbReference type="ARBA" id="ARBA00012224"/>
    </source>
</evidence>
<comment type="cofactor">
    <cofactor evidence="1">
        <name>pyridoxal 5'-phosphate</name>
        <dbReference type="ChEBI" id="CHEBI:597326"/>
    </cofactor>
</comment>
<dbReference type="Gene3D" id="3.40.640.10">
    <property type="entry name" value="Type I PLP-dependent aspartate aminotransferase-like (Major domain)"/>
    <property type="match status" value="1"/>
</dbReference>
<sequence length="395" mass="45835">MKHDFDKIIDRKGTFCTQWDYIQDRFGVSDLLPFSISDTDFRAPKEIIDDLQKVLEHGIFGYTRWNHHEFKSKIKKHYEKSFSTGIDENRVLYSPSVMYSVSVLIRMLSKEDDLISVFDPMYDAFINVIKKNNRIINPIPLDFDNDYKIDFDYFEKSISKSKILLLCSPHNPTGKVFSKEELDKIVLLCKKYNVFIISDEIHSDIVLWENRHIPILKYYNIYKNIILVNSASKTFNIPALGGSYLLVPSSDIREDFLIQTRQKDFVNSAAIMGMIATMSAYEKCDYYIDELVSYTESNMILLKEFFETEFPSISFKMPQSTYLAWIDMRKTGLSSEEIQKLLVIDGKIGIMSGDVYGENGTGFLRMNLGCPRKKLLDGIEKIKYAFRNIEGDKDA</sequence>
<keyword evidence="4 7" id="KW-0456">Lyase</keyword>
<name>A0A544QUZ9_9FIRM</name>
<dbReference type="InterPro" id="IPR015422">
    <property type="entry name" value="PyrdxlP-dep_Trfase_small"/>
</dbReference>
<dbReference type="Pfam" id="PF00155">
    <property type="entry name" value="Aminotran_1_2"/>
    <property type="match status" value="1"/>
</dbReference>
<reference evidence="7 8" key="1">
    <citation type="submission" date="2019-02" db="EMBL/GenBank/DDBJ databases">
        <title>Peptostreptococcaceae bacterium ZHW00191 nov., a new bacterium isolated from the human gut.</title>
        <authorList>
            <person name="Zhou H.-W."/>
            <person name="Chen X.-J."/>
        </authorList>
    </citation>
    <scope>NUCLEOTIDE SEQUENCE [LARGE SCALE GENOMIC DNA]</scope>
    <source>
        <strain evidence="7 8">ZHW00191</strain>
    </source>
</reference>
<proteinExistence type="inferred from homology"/>
<protein>
    <recommendedName>
        <fullName evidence="2">cysteine-S-conjugate beta-lyase</fullName>
        <ecNumber evidence="2">4.4.1.13</ecNumber>
    </recommendedName>
</protein>
<dbReference type="EC" id="4.4.1.13" evidence="2"/>
<dbReference type="NCBIfam" id="TIGR04350">
    <property type="entry name" value="C_S_lyase_PatB"/>
    <property type="match status" value="1"/>
</dbReference>
<feature type="domain" description="Aminotransferase class I/classII large" evidence="6">
    <location>
        <begin position="30"/>
        <end position="382"/>
    </location>
</feature>
<dbReference type="PANTHER" id="PTHR43525">
    <property type="entry name" value="PROTEIN MALY"/>
    <property type="match status" value="1"/>
</dbReference>
<evidence type="ECO:0000256" key="1">
    <source>
        <dbReference type="ARBA" id="ARBA00001933"/>
    </source>
</evidence>
<dbReference type="AlphaFoldDB" id="A0A544QUZ9"/>
<evidence type="ECO:0000256" key="4">
    <source>
        <dbReference type="ARBA" id="ARBA00023239"/>
    </source>
</evidence>
<evidence type="ECO:0000259" key="6">
    <source>
        <dbReference type="Pfam" id="PF00155"/>
    </source>
</evidence>
<dbReference type="OrthoDB" id="9802872at2"/>
<dbReference type="InterPro" id="IPR051798">
    <property type="entry name" value="Class-II_PLP-Dep_Aminotrans"/>
</dbReference>
<dbReference type="GO" id="GO:0030170">
    <property type="term" value="F:pyridoxal phosphate binding"/>
    <property type="evidence" value="ECO:0007669"/>
    <property type="project" value="InterPro"/>
</dbReference>
<dbReference type="Proteomes" id="UP000317863">
    <property type="component" value="Unassembled WGS sequence"/>
</dbReference>
<dbReference type="Gene3D" id="3.90.1150.10">
    <property type="entry name" value="Aspartate Aminotransferase, domain 1"/>
    <property type="match status" value="1"/>
</dbReference>
<evidence type="ECO:0000256" key="3">
    <source>
        <dbReference type="ARBA" id="ARBA00022898"/>
    </source>
</evidence>
<dbReference type="InterPro" id="IPR015421">
    <property type="entry name" value="PyrdxlP-dep_Trfase_major"/>
</dbReference>
<comment type="similarity">
    <text evidence="5">Belongs to the class-II pyridoxal-phosphate-dependent aminotransferase family. MalY/PatB cystathionine beta-lyase subfamily.</text>
</comment>
<gene>
    <name evidence="7" type="ORF">EXD82_05865</name>
</gene>
<dbReference type="InterPro" id="IPR004839">
    <property type="entry name" value="Aminotransferase_I/II_large"/>
</dbReference>
<dbReference type="PANTHER" id="PTHR43525:SF1">
    <property type="entry name" value="PROTEIN MALY"/>
    <property type="match status" value="1"/>
</dbReference>
<accession>A0A544QUZ9</accession>
<evidence type="ECO:0000313" key="8">
    <source>
        <dbReference type="Proteomes" id="UP000317863"/>
    </source>
</evidence>
<dbReference type="InterPro" id="IPR015424">
    <property type="entry name" value="PyrdxlP-dep_Trfase"/>
</dbReference>
<dbReference type="CDD" id="cd00609">
    <property type="entry name" value="AAT_like"/>
    <property type="match status" value="1"/>
</dbReference>
<dbReference type="SUPFAM" id="SSF53383">
    <property type="entry name" value="PLP-dependent transferases"/>
    <property type="match status" value="1"/>
</dbReference>
<evidence type="ECO:0000313" key="7">
    <source>
        <dbReference type="EMBL" id="TQQ84515.1"/>
    </source>
</evidence>
<comment type="caution">
    <text evidence="7">The sequence shown here is derived from an EMBL/GenBank/DDBJ whole genome shotgun (WGS) entry which is preliminary data.</text>
</comment>
<organism evidence="7 8">
    <name type="scientific">Peptacetobacter hominis</name>
    <dbReference type="NCBI Taxonomy" id="2743610"/>
    <lineage>
        <taxon>Bacteria</taxon>
        <taxon>Bacillati</taxon>
        <taxon>Bacillota</taxon>
        <taxon>Clostridia</taxon>
        <taxon>Peptostreptococcales</taxon>
        <taxon>Peptostreptococcaceae</taxon>
        <taxon>Peptacetobacter</taxon>
    </lineage>
</organism>
<keyword evidence="8" id="KW-1185">Reference proteome</keyword>
<evidence type="ECO:0000256" key="5">
    <source>
        <dbReference type="ARBA" id="ARBA00037974"/>
    </source>
</evidence>
<dbReference type="EMBL" id="SGJB01000009">
    <property type="protein sequence ID" value="TQQ84515.1"/>
    <property type="molecule type" value="Genomic_DNA"/>
</dbReference>
<dbReference type="InterPro" id="IPR027619">
    <property type="entry name" value="C-S_lyase_PatB-like"/>
</dbReference>
<dbReference type="GO" id="GO:0047804">
    <property type="term" value="F:cysteine-S-conjugate beta-lyase activity"/>
    <property type="evidence" value="ECO:0007669"/>
    <property type="project" value="UniProtKB-EC"/>
</dbReference>